<keyword evidence="2" id="KW-1185">Reference proteome</keyword>
<name>A0AAV0YBA7_9HEMI</name>
<proteinExistence type="predicted"/>
<comment type="caution">
    <text evidence="1">The sequence shown here is derived from an EMBL/GenBank/DDBJ whole genome shotgun (WGS) entry which is preliminary data.</text>
</comment>
<sequence>MFNKLRFIRGDTYDDLIGDYSNDKALFTSPLNTSDTIFIISKGPCQPDGPFPKKIIGNKNRSFSTEHYYAKSQGGVSLHRKWICNSKSFDLVYCQLCWLFCTSSSWTNGIKDWKHIYRKKLNCMKKVYLI</sequence>
<protein>
    <submittedName>
        <fullName evidence="1">Uncharacterized protein</fullName>
    </submittedName>
</protein>
<evidence type="ECO:0000313" key="2">
    <source>
        <dbReference type="Proteomes" id="UP001160148"/>
    </source>
</evidence>
<dbReference type="EMBL" id="CARXXK010001662">
    <property type="protein sequence ID" value="CAI6377182.1"/>
    <property type="molecule type" value="Genomic_DNA"/>
</dbReference>
<dbReference type="AlphaFoldDB" id="A0AAV0YBA7"/>
<evidence type="ECO:0000313" key="1">
    <source>
        <dbReference type="EMBL" id="CAI6377182.1"/>
    </source>
</evidence>
<dbReference type="Proteomes" id="UP001160148">
    <property type="component" value="Unassembled WGS sequence"/>
</dbReference>
<gene>
    <name evidence="1" type="ORF">MEUPH1_LOCUS30478</name>
</gene>
<reference evidence="1 2" key="1">
    <citation type="submission" date="2023-01" db="EMBL/GenBank/DDBJ databases">
        <authorList>
            <person name="Whitehead M."/>
        </authorList>
    </citation>
    <scope>NUCLEOTIDE SEQUENCE [LARGE SCALE GENOMIC DNA]</scope>
</reference>
<accession>A0AAV0YBA7</accession>
<organism evidence="1 2">
    <name type="scientific">Macrosiphum euphorbiae</name>
    <name type="common">potato aphid</name>
    <dbReference type="NCBI Taxonomy" id="13131"/>
    <lineage>
        <taxon>Eukaryota</taxon>
        <taxon>Metazoa</taxon>
        <taxon>Ecdysozoa</taxon>
        <taxon>Arthropoda</taxon>
        <taxon>Hexapoda</taxon>
        <taxon>Insecta</taxon>
        <taxon>Pterygota</taxon>
        <taxon>Neoptera</taxon>
        <taxon>Paraneoptera</taxon>
        <taxon>Hemiptera</taxon>
        <taxon>Sternorrhyncha</taxon>
        <taxon>Aphidomorpha</taxon>
        <taxon>Aphidoidea</taxon>
        <taxon>Aphididae</taxon>
        <taxon>Macrosiphini</taxon>
        <taxon>Macrosiphum</taxon>
    </lineage>
</organism>